<dbReference type="PANTHER" id="PTHR43156">
    <property type="entry name" value="STAGE II SPORULATION PROTEIN E-RELATED"/>
    <property type="match status" value="1"/>
</dbReference>
<dbReference type="Gene3D" id="3.60.40.10">
    <property type="entry name" value="PPM-type phosphatase domain"/>
    <property type="match status" value="1"/>
</dbReference>
<accession>A0ABQ5ZYA7</accession>
<dbReference type="SMART" id="SM00331">
    <property type="entry name" value="PP2C_SIG"/>
    <property type="match status" value="1"/>
</dbReference>
<dbReference type="PANTHER" id="PTHR43156:SF2">
    <property type="entry name" value="STAGE II SPORULATION PROTEIN E"/>
    <property type="match status" value="1"/>
</dbReference>
<dbReference type="InterPro" id="IPR001932">
    <property type="entry name" value="PPM-type_phosphatase-like_dom"/>
</dbReference>
<dbReference type="Pfam" id="PF07228">
    <property type="entry name" value="SpoIIE"/>
    <property type="match status" value="1"/>
</dbReference>
<evidence type="ECO:0000313" key="3">
    <source>
        <dbReference type="EMBL" id="GLR62915.1"/>
    </source>
</evidence>
<proteinExistence type="predicted"/>
<dbReference type="InterPro" id="IPR036457">
    <property type="entry name" value="PPM-type-like_dom_sf"/>
</dbReference>
<keyword evidence="4" id="KW-1185">Reference proteome</keyword>
<protein>
    <recommendedName>
        <fullName evidence="2">PPM-type phosphatase domain-containing protein</fullName>
    </recommendedName>
</protein>
<reference evidence="4" key="1">
    <citation type="journal article" date="2019" name="Int. J. Syst. Evol. Microbiol.">
        <title>The Global Catalogue of Microorganisms (GCM) 10K type strain sequencing project: providing services to taxonomists for standard genome sequencing and annotation.</title>
        <authorList>
            <consortium name="The Broad Institute Genomics Platform"/>
            <consortium name="The Broad Institute Genome Sequencing Center for Infectious Disease"/>
            <person name="Wu L."/>
            <person name="Ma J."/>
        </authorList>
    </citation>
    <scope>NUCLEOTIDE SEQUENCE [LARGE SCALE GENOMIC DNA]</scope>
    <source>
        <strain evidence="4">NBRC 100033</strain>
    </source>
</reference>
<organism evidence="3 4">
    <name type="scientific">Marinospirillum insulare</name>
    <dbReference type="NCBI Taxonomy" id="217169"/>
    <lineage>
        <taxon>Bacteria</taxon>
        <taxon>Pseudomonadati</taxon>
        <taxon>Pseudomonadota</taxon>
        <taxon>Gammaproteobacteria</taxon>
        <taxon>Oceanospirillales</taxon>
        <taxon>Oceanospirillaceae</taxon>
        <taxon>Marinospirillum</taxon>
    </lineage>
</organism>
<dbReference type="InterPro" id="IPR052016">
    <property type="entry name" value="Bact_Sigma-Reg"/>
</dbReference>
<dbReference type="EMBL" id="BSOR01000006">
    <property type="protein sequence ID" value="GLR62915.1"/>
    <property type="molecule type" value="Genomic_DNA"/>
</dbReference>
<sequence length="261" mass="28666">MSKPEQNGALDYQQLRAENAELKRSIEALEQDQLAAYQMQHRLLPANHVLIEGYRLNYLLQPALHLSGDFLDFWSPQPNKLVFYIADVSGSGSASALVTILLRYLLKKYTSHGQLSPAKLCARVNKELLASGLEKHLTLVLGCLDISTKKLTYTLAAHLPVPLIVDGNEVKELEGEGLPVGLFPGAAYKDYTCTFPEKAKLCMASDGVLEVLPGQGLQARQQEWQQLVAATSGDVETLLHRLANPKVGWPDDVTLMTLSGC</sequence>
<evidence type="ECO:0000256" key="1">
    <source>
        <dbReference type="ARBA" id="ARBA00022801"/>
    </source>
</evidence>
<evidence type="ECO:0000313" key="4">
    <source>
        <dbReference type="Proteomes" id="UP001156682"/>
    </source>
</evidence>
<gene>
    <name evidence="3" type="ORF">GCM10007878_03500</name>
</gene>
<feature type="domain" description="PPM-type phosphatase" evidence="2">
    <location>
        <begin position="49"/>
        <end position="260"/>
    </location>
</feature>
<name>A0ABQ5ZYA7_9GAMM</name>
<evidence type="ECO:0000259" key="2">
    <source>
        <dbReference type="SMART" id="SM00331"/>
    </source>
</evidence>
<dbReference type="Proteomes" id="UP001156682">
    <property type="component" value="Unassembled WGS sequence"/>
</dbReference>
<dbReference type="RefSeq" id="WP_051610215.1">
    <property type="nucleotide sequence ID" value="NZ_BSOR01000006.1"/>
</dbReference>
<keyword evidence="1" id="KW-0378">Hydrolase</keyword>
<comment type="caution">
    <text evidence="3">The sequence shown here is derived from an EMBL/GenBank/DDBJ whole genome shotgun (WGS) entry which is preliminary data.</text>
</comment>